<keyword evidence="1" id="KW-1133">Transmembrane helix</keyword>
<reference evidence="2 3" key="1">
    <citation type="submission" date="2018-06" db="EMBL/GenBank/DDBJ databases">
        <authorList>
            <consortium name="Pathogen Informatics"/>
            <person name="Doyle S."/>
        </authorList>
    </citation>
    <scope>NUCLEOTIDE SEQUENCE [LARGE SCALE GENOMIC DNA]</scope>
    <source>
        <strain evidence="2 3">NCTC12877</strain>
    </source>
</reference>
<dbReference type="EMBL" id="UGQB01000004">
    <property type="protein sequence ID" value="STZ08523.1"/>
    <property type="molecule type" value="Genomic_DNA"/>
</dbReference>
<dbReference type="AlphaFoldDB" id="A0A378QZP8"/>
<feature type="transmembrane region" description="Helical" evidence="1">
    <location>
        <begin position="39"/>
        <end position="56"/>
    </location>
</feature>
<feature type="transmembrane region" description="Helical" evidence="1">
    <location>
        <begin position="186"/>
        <end position="207"/>
    </location>
</feature>
<gene>
    <name evidence="2" type="ORF">NCTC12877_01526</name>
</gene>
<keyword evidence="1" id="KW-0812">Transmembrane</keyword>
<dbReference type="Proteomes" id="UP000254065">
    <property type="component" value="Unassembled WGS sequence"/>
</dbReference>
<protein>
    <recommendedName>
        <fullName evidence="4">Transmembrane protein</fullName>
    </recommendedName>
</protein>
<keyword evidence="3" id="KW-1185">Reference proteome</keyword>
<evidence type="ECO:0000313" key="2">
    <source>
        <dbReference type="EMBL" id="STZ08523.1"/>
    </source>
</evidence>
<accession>A0A378QZP8</accession>
<evidence type="ECO:0008006" key="4">
    <source>
        <dbReference type="Google" id="ProtNLM"/>
    </source>
</evidence>
<organism evidence="2 3">
    <name type="scientific">Moraxella caprae</name>
    <dbReference type="NCBI Taxonomy" id="90240"/>
    <lineage>
        <taxon>Bacteria</taxon>
        <taxon>Pseudomonadati</taxon>
        <taxon>Pseudomonadota</taxon>
        <taxon>Gammaproteobacteria</taxon>
        <taxon>Moraxellales</taxon>
        <taxon>Moraxellaceae</taxon>
        <taxon>Moraxella</taxon>
    </lineage>
</organism>
<keyword evidence="1" id="KW-0472">Membrane</keyword>
<sequence length="363" mass="42745">MTKNSYAYPVSNCRFYSITALIVVLFIFGLHYYLVSDNGFKFTLSVFLLFIVVWWGEHYVKMFKDFFDTPYLTVKEIGIYCHRLFDEQNIEIQWQNVLYAFFECRGKKLILHLFVNDNNIAKHIQLTANGLYFNDEKCDYKFANELLQELHNLIEQKRPKVTPVKQNQAVLDSPQIWTMPHSVSAVILWLGGFTILILFLIVVMMSIETKSYLFLLLSSPFFVIGFVKFVLYFWKKARFHNHFYLDNVGVHFYHYELHNRQPVTLLWEQIYDVDYFGATNGNLVTYYLTLSVNPVKDTTLIIDMYFAIGNRFNKDFTKSLYDSIGKIILQKNGNIKCSDFISCSKLFSVYSGEYSFLCNDIEI</sequence>
<evidence type="ECO:0000313" key="3">
    <source>
        <dbReference type="Proteomes" id="UP000254065"/>
    </source>
</evidence>
<evidence type="ECO:0000256" key="1">
    <source>
        <dbReference type="SAM" id="Phobius"/>
    </source>
</evidence>
<feature type="transmembrane region" description="Helical" evidence="1">
    <location>
        <begin position="12"/>
        <end position="33"/>
    </location>
</feature>
<feature type="transmembrane region" description="Helical" evidence="1">
    <location>
        <begin position="213"/>
        <end position="234"/>
    </location>
</feature>
<proteinExistence type="predicted"/>
<dbReference type="STRING" id="1122244.GCA_000426885_00088"/>
<name>A0A378QZP8_9GAMM</name>